<dbReference type="EMBL" id="JANAVB010034617">
    <property type="protein sequence ID" value="KAJ6806419.1"/>
    <property type="molecule type" value="Genomic_DNA"/>
</dbReference>
<dbReference type="InterPro" id="IPR003689">
    <property type="entry name" value="ZIP"/>
</dbReference>
<dbReference type="Pfam" id="PF02535">
    <property type="entry name" value="Zip"/>
    <property type="match status" value="1"/>
</dbReference>
<dbReference type="GO" id="GO:0005886">
    <property type="term" value="C:plasma membrane"/>
    <property type="evidence" value="ECO:0007669"/>
    <property type="project" value="TreeGrafter"/>
</dbReference>
<keyword evidence="2 5" id="KW-0812">Transmembrane</keyword>
<dbReference type="Proteomes" id="UP001140949">
    <property type="component" value="Unassembled WGS sequence"/>
</dbReference>
<evidence type="ECO:0000313" key="7">
    <source>
        <dbReference type="EMBL" id="KAJ6816313.1"/>
    </source>
</evidence>
<evidence type="ECO:0000256" key="3">
    <source>
        <dbReference type="ARBA" id="ARBA00022989"/>
    </source>
</evidence>
<proteinExistence type="predicted"/>
<evidence type="ECO:0000256" key="4">
    <source>
        <dbReference type="ARBA" id="ARBA00023136"/>
    </source>
</evidence>
<keyword evidence="8" id="KW-1185">Reference proteome</keyword>
<evidence type="ECO:0000256" key="5">
    <source>
        <dbReference type="SAM" id="Phobius"/>
    </source>
</evidence>
<dbReference type="EMBL" id="JANAVB010028322">
    <property type="protein sequence ID" value="KAJ6816313.1"/>
    <property type="molecule type" value="Genomic_DNA"/>
</dbReference>
<reference evidence="7" key="1">
    <citation type="journal article" date="2023" name="GigaByte">
        <title>Genome assembly of the bearded iris, Iris pallida Lam.</title>
        <authorList>
            <person name="Bruccoleri R.E."/>
            <person name="Oakeley E.J."/>
            <person name="Faust A.M.E."/>
            <person name="Altorfer M."/>
            <person name="Dessus-Babus S."/>
            <person name="Burckhardt D."/>
            <person name="Oertli M."/>
            <person name="Naumann U."/>
            <person name="Petersen F."/>
            <person name="Wong J."/>
        </authorList>
    </citation>
    <scope>NUCLEOTIDE SEQUENCE</scope>
    <source>
        <strain evidence="7">GSM-AAB239-AS_SAM_17_03QT</strain>
    </source>
</reference>
<comment type="caution">
    <text evidence="7">The sequence shown here is derived from an EMBL/GenBank/DDBJ whole genome shotgun (WGS) entry which is preliminary data.</text>
</comment>
<evidence type="ECO:0000256" key="1">
    <source>
        <dbReference type="ARBA" id="ARBA00004141"/>
    </source>
</evidence>
<gene>
    <name evidence="6" type="ORF">M6B38_174410</name>
    <name evidence="7" type="ORF">M6B38_418005</name>
</gene>
<evidence type="ECO:0000313" key="8">
    <source>
        <dbReference type="Proteomes" id="UP001140949"/>
    </source>
</evidence>
<dbReference type="PANTHER" id="PTHR11040:SF35">
    <property type="entry name" value="ZINC TRANSPORTER 5"/>
    <property type="match status" value="1"/>
</dbReference>
<organism evidence="7 8">
    <name type="scientific">Iris pallida</name>
    <name type="common">Sweet iris</name>
    <dbReference type="NCBI Taxonomy" id="29817"/>
    <lineage>
        <taxon>Eukaryota</taxon>
        <taxon>Viridiplantae</taxon>
        <taxon>Streptophyta</taxon>
        <taxon>Embryophyta</taxon>
        <taxon>Tracheophyta</taxon>
        <taxon>Spermatophyta</taxon>
        <taxon>Magnoliopsida</taxon>
        <taxon>Liliopsida</taxon>
        <taxon>Asparagales</taxon>
        <taxon>Iridaceae</taxon>
        <taxon>Iridoideae</taxon>
        <taxon>Irideae</taxon>
        <taxon>Iris</taxon>
    </lineage>
</organism>
<keyword evidence="4 5" id="KW-0472">Membrane</keyword>
<accession>A0AAX6FJ72</accession>
<name>A0AAX6FJ72_IRIPA</name>
<feature type="transmembrane region" description="Helical" evidence="5">
    <location>
        <begin position="32"/>
        <end position="56"/>
    </location>
</feature>
<dbReference type="PANTHER" id="PTHR11040">
    <property type="entry name" value="ZINC/IRON TRANSPORTER"/>
    <property type="match status" value="1"/>
</dbReference>
<sequence length="81" mass="8418">MILFFSLTAPIGIAIGVGISTAYNENSPVALIVQGILNASASGILIYMALVDLLAADFMNPRVKSKGWLQLAPNTSLLVGA</sequence>
<protein>
    <submittedName>
        <fullName evidence="7">Zinc transporter 8-like</fullName>
    </submittedName>
</protein>
<comment type="subcellular location">
    <subcellularLocation>
        <location evidence="1">Membrane</location>
        <topology evidence="1">Multi-pass membrane protein</topology>
    </subcellularLocation>
</comment>
<evidence type="ECO:0000313" key="6">
    <source>
        <dbReference type="EMBL" id="KAJ6806419.1"/>
    </source>
</evidence>
<evidence type="ECO:0000256" key="2">
    <source>
        <dbReference type="ARBA" id="ARBA00022692"/>
    </source>
</evidence>
<reference evidence="7" key="2">
    <citation type="submission" date="2023-04" db="EMBL/GenBank/DDBJ databases">
        <authorList>
            <person name="Bruccoleri R.E."/>
            <person name="Oakeley E.J."/>
            <person name="Faust A.-M."/>
            <person name="Dessus-Babus S."/>
            <person name="Altorfer M."/>
            <person name="Burckhardt D."/>
            <person name="Oertli M."/>
            <person name="Naumann U."/>
            <person name="Petersen F."/>
            <person name="Wong J."/>
        </authorList>
    </citation>
    <scope>NUCLEOTIDE SEQUENCE</scope>
    <source>
        <strain evidence="7">GSM-AAB239-AS_SAM_17_03QT</strain>
        <tissue evidence="7">Leaf</tissue>
    </source>
</reference>
<dbReference type="AlphaFoldDB" id="A0AAX6FJ72"/>
<keyword evidence="3 5" id="KW-1133">Transmembrane helix</keyword>
<dbReference type="GO" id="GO:0005385">
    <property type="term" value="F:zinc ion transmembrane transporter activity"/>
    <property type="evidence" value="ECO:0007669"/>
    <property type="project" value="TreeGrafter"/>
</dbReference>